<dbReference type="AlphaFoldDB" id="B4RKP4"/>
<evidence type="ECO:0000313" key="1">
    <source>
        <dbReference type="EMBL" id="ACF29386.1"/>
    </source>
</evidence>
<dbReference type="KEGG" id="ngk:NGK_0704"/>
<evidence type="ECO:0000313" key="2">
    <source>
        <dbReference type="Proteomes" id="UP000002564"/>
    </source>
</evidence>
<gene>
    <name evidence="1" type="ordered locus">NGK_0704</name>
</gene>
<dbReference type="EMBL" id="CP001050">
    <property type="protein sequence ID" value="ACF29386.1"/>
    <property type="molecule type" value="Genomic_DNA"/>
</dbReference>
<dbReference type="HOGENOM" id="CLU_3273250_0_0_4"/>
<organism evidence="1 2">
    <name type="scientific">Neisseria gonorrhoeae (strain NCCP11945)</name>
    <dbReference type="NCBI Taxonomy" id="521006"/>
    <lineage>
        <taxon>Bacteria</taxon>
        <taxon>Pseudomonadati</taxon>
        <taxon>Pseudomonadota</taxon>
        <taxon>Betaproteobacteria</taxon>
        <taxon>Neisseriales</taxon>
        <taxon>Neisseriaceae</taxon>
        <taxon>Neisseria</taxon>
    </lineage>
</organism>
<accession>B4RKP4</accession>
<protein>
    <submittedName>
        <fullName evidence="1">Uncharacterized protein</fullName>
    </submittedName>
</protein>
<sequence>MVYRENIRNDKIMKAIHCQIIIIILDILSNEKKYFSQCKPL</sequence>
<reference evidence="1 2" key="1">
    <citation type="journal article" date="2008" name="J. Bacteriol.">
        <title>Complete genome sequence of Neisseria gonorrhoeae NCCP11945.</title>
        <authorList>
            <person name="Chung G.T."/>
            <person name="Yoo J.S."/>
            <person name="Oh H.B."/>
            <person name="Lee Y.S."/>
            <person name="Cha S.H."/>
            <person name="Kim S.J."/>
            <person name="Yoo C.K."/>
        </authorList>
    </citation>
    <scope>NUCLEOTIDE SEQUENCE [LARGE SCALE GENOMIC DNA]</scope>
    <source>
        <strain evidence="1 2">NCCP11945</strain>
    </source>
</reference>
<dbReference type="Proteomes" id="UP000002564">
    <property type="component" value="Chromosome"/>
</dbReference>
<proteinExistence type="predicted"/>
<name>B4RKP4_NEIG2</name>